<protein>
    <submittedName>
        <fullName evidence="1">Uncharacterized protein</fullName>
    </submittedName>
</protein>
<evidence type="ECO:0000313" key="1">
    <source>
        <dbReference type="EMBL" id="KKN70854.1"/>
    </source>
</evidence>
<dbReference type="AlphaFoldDB" id="A0A0F9SVJ4"/>
<proteinExistence type="predicted"/>
<comment type="caution">
    <text evidence="1">The sequence shown here is derived from an EMBL/GenBank/DDBJ whole genome shotgun (WGS) entry which is preliminary data.</text>
</comment>
<dbReference type="EMBL" id="LAZR01000395">
    <property type="protein sequence ID" value="KKN70854.1"/>
    <property type="molecule type" value="Genomic_DNA"/>
</dbReference>
<gene>
    <name evidence="1" type="ORF">LCGC14_0426370</name>
</gene>
<name>A0A0F9SVJ4_9ZZZZ</name>
<accession>A0A0F9SVJ4</accession>
<organism evidence="1">
    <name type="scientific">marine sediment metagenome</name>
    <dbReference type="NCBI Taxonomy" id="412755"/>
    <lineage>
        <taxon>unclassified sequences</taxon>
        <taxon>metagenomes</taxon>
        <taxon>ecological metagenomes</taxon>
    </lineage>
</organism>
<reference evidence="1" key="1">
    <citation type="journal article" date="2015" name="Nature">
        <title>Complex archaea that bridge the gap between prokaryotes and eukaryotes.</title>
        <authorList>
            <person name="Spang A."/>
            <person name="Saw J.H."/>
            <person name="Jorgensen S.L."/>
            <person name="Zaremba-Niedzwiedzka K."/>
            <person name="Martijn J."/>
            <person name="Lind A.E."/>
            <person name="van Eijk R."/>
            <person name="Schleper C."/>
            <person name="Guy L."/>
            <person name="Ettema T.J."/>
        </authorList>
    </citation>
    <scope>NUCLEOTIDE SEQUENCE</scope>
</reference>
<sequence length="506" mass="53960">MAIIETRFSIAFGDEIEFLSADGSIYNSVGILSESKIVVGYQDDSASKHSKVKIGTVSGTNVVFGSGVEFLSQSGLDNSSSIAILDESTFVVEYQDEGDSGHGTVKVGTVSGISVSFGSEIEYASAGRAAWPSIATLDSTHFVIVYADWNDSRKGKARIGTVSGTTVTFGSASVFYSLNEATTMSVASFDPSGFVVGYRKGNAGDLQGATKIGSVSGTTITFGSETEFTDAVGSTRDSISVDIFDTDKFVVAYKDADDSDHGTVKIGNVSGTSISFGNESEFLSSNGIVENVVKTLDSSHLIVAYTDGFDSNHGTVKIGTVTGTDCTFSNESEFLSNDGSDYIALATINANKLIVAYTDTSDSNHGTVRIGITDGNSIGNLYIFGSDPATSGDLARPLDWLLRTPDYHPQIIGTLDNATTVNIQLWNVTNGENTPISVASSGCYQIGDTGRWAWSTSGLPAYTTNQRQYFYMMTADNSDTFTGQFFLELPENTKWIHPRNQNEYLK</sequence>